<accession>A0A970B869</accession>
<protein>
    <submittedName>
        <fullName evidence="1">Uncharacterized protein</fullName>
    </submittedName>
</protein>
<reference evidence="1" key="1">
    <citation type="submission" date="2020-03" db="EMBL/GenBank/DDBJ databases">
        <title>Solimonas marina sp. nov., isolated from deep seawater of the Pacific Ocean.</title>
        <authorList>
            <person name="Liu X."/>
            <person name="Lai Q."/>
            <person name="Sun F."/>
            <person name="Gai Y."/>
            <person name="Li G."/>
            <person name="Shao Z."/>
        </authorList>
    </citation>
    <scope>NUCLEOTIDE SEQUENCE</scope>
    <source>
        <strain evidence="1">C16B3</strain>
    </source>
</reference>
<name>A0A970B869_9GAMM</name>
<keyword evidence="2" id="KW-1185">Reference proteome</keyword>
<evidence type="ECO:0000313" key="1">
    <source>
        <dbReference type="EMBL" id="NKF24425.1"/>
    </source>
</evidence>
<dbReference type="AlphaFoldDB" id="A0A970B869"/>
<dbReference type="Proteomes" id="UP000653472">
    <property type="component" value="Unassembled WGS sequence"/>
</dbReference>
<evidence type="ECO:0000313" key="2">
    <source>
        <dbReference type="Proteomes" id="UP000653472"/>
    </source>
</evidence>
<proteinExistence type="predicted"/>
<comment type="caution">
    <text evidence="1">The sequence shown here is derived from an EMBL/GenBank/DDBJ whole genome shotgun (WGS) entry which is preliminary data.</text>
</comment>
<gene>
    <name evidence="1" type="ORF">G7Y82_19110</name>
</gene>
<sequence length="62" mass="6620">MKLPSVMKKAAVSGGLFHGVAVIDEAWHSIVRHRWCAVLAMGASPMAPWRKKGGLAGGMSKF</sequence>
<organism evidence="1 2">
    <name type="scientific">Solimonas marina</name>
    <dbReference type="NCBI Taxonomy" id="2714601"/>
    <lineage>
        <taxon>Bacteria</taxon>
        <taxon>Pseudomonadati</taxon>
        <taxon>Pseudomonadota</taxon>
        <taxon>Gammaproteobacteria</taxon>
        <taxon>Nevskiales</taxon>
        <taxon>Nevskiaceae</taxon>
        <taxon>Solimonas</taxon>
    </lineage>
</organism>
<dbReference type="EMBL" id="JAAVXB010000015">
    <property type="protein sequence ID" value="NKF24425.1"/>
    <property type="molecule type" value="Genomic_DNA"/>
</dbReference>